<protein>
    <submittedName>
        <fullName evidence="2">Uncharacterized protein</fullName>
    </submittedName>
</protein>
<keyword evidence="5" id="KW-1185">Reference proteome</keyword>
<accession>A0A7Y7IYH8</accession>
<dbReference type="Proteomes" id="UP000534870">
    <property type="component" value="Unassembled WGS sequence"/>
</dbReference>
<name>A0A7Y7IYH8_9PROT</name>
<dbReference type="Proteomes" id="UP001449795">
    <property type="component" value="Chromosome"/>
</dbReference>
<reference evidence="2 4" key="1">
    <citation type="submission" date="2020-06" db="EMBL/GenBank/DDBJ databases">
        <title>Description of novel acetic acid bacteria.</title>
        <authorList>
            <person name="Sombolestani A."/>
        </authorList>
    </citation>
    <scope>NUCLEOTIDE SEQUENCE [LARGE SCALE GENOMIC DNA]</scope>
    <source>
        <strain evidence="2 4">LMG 31431</strain>
    </source>
</reference>
<evidence type="ECO:0000313" key="3">
    <source>
        <dbReference type="EMBL" id="XAE43540.1"/>
    </source>
</evidence>
<dbReference type="RefSeq" id="WP_176641150.1">
    <property type="nucleotide sequence ID" value="NZ_CP152276.1"/>
</dbReference>
<keyword evidence="1" id="KW-0472">Membrane</keyword>
<reference evidence="3 5" key="2">
    <citation type="submission" date="2024-04" db="EMBL/GenBank/DDBJ databases">
        <title>Complete genome sequence of Nguyenibacter vanlangesis HBCM-1154, a strain capable of nitrogen fixation, IAA production, and phosphorus solubilization isolated from sugarcane soil.</title>
        <authorList>
            <person name="MY HANH P."/>
        </authorList>
    </citation>
    <scope>NUCLEOTIDE SEQUENCE [LARGE SCALE GENOMIC DNA]</scope>
    <source>
        <strain evidence="3 5">HBCM 1154</strain>
    </source>
</reference>
<evidence type="ECO:0000256" key="1">
    <source>
        <dbReference type="SAM" id="Phobius"/>
    </source>
</evidence>
<dbReference type="EMBL" id="CP152276">
    <property type="protein sequence ID" value="XAE43540.1"/>
    <property type="molecule type" value="Genomic_DNA"/>
</dbReference>
<keyword evidence="1" id="KW-1133">Transmembrane helix</keyword>
<evidence type="ECO:0000313" key="4">
    <source>
        <dbReference type="Proteomes" id="UP000534870"/>
    </source>
</evidence>
<proteinExistence type="predicted"/>
<dbReference type="EMBL" id="JABXXP010000504">
    <property type="protein sequence ID" value="NVN12587.1"/>
    <property type="molecule type" value="Genomic_DNA"/>
</dbReference>
<sequence>MPTEQPISLTAAQAAEYARRHRGRVIGAAMTLLALAAIIYGLALVRL</sequence>
<dbReference type="AlphaFoldDB" id="A0A7Y7IYH8"/>
<evidence type="ECO:0000313" key="5">
    <source>
        <dbReference type="Proteomes" id="UP001449795"/>
    </source>
</evidence>
<keyword evidence="1" id="KW-0812">Transmembrane</keyword>
<evidence type="ECO:0000313" key="2">
    <source>
        <dbReference type="EMBL" id="NVN12587.1"/>
    </source>
</evidence>
<organism evidence="2 4">
    <name type="scientific">Nguyenibacter vanlangensis</name>
    <dbReference type="NCBI Taxonomy" id="1216886"/>
    <lineage>
        <taxon>Bacteria</taxon>
        <taxon>Pseudomonadati</taxon>
        <taxon>Pseudomonadota</taxon>
        <taxon>Alphaproteobacteria</taxon>
        <taxon>Acetobacterales</taxon>
        <taxon>Acetobacteraceae</taxon>
        <taxon>Nguyenibacter</taxon>
    </lineage>
</organism>
<feature type="transmembrane region" description="Helical" evidence="1">
    <location>
        <begin position="25"/>
        <end position="45"/>
    </location>
</feature>
<gene>
    <name evidence="3" type="ORF">AAC691_03545</name>
    <name evidence="2" type="ORF">HUK84_15885</name>
</gene>